<feature type="domain" description="Penicillin-binding protein transpeptidase" evidence="11">
    <location>
        <begin position="358"/>
        <end position="608"/>
    </location>
</feature>
<evidence type="ECO:0000256" key="10">
    <source>
        <dbReference type="SAM" id="Phobius"/>
    </source>
</evidence>
<dbReference type="SUPFAM" id="SSF53955">
    <property type="entry name" value="Lysozyme-like"/>
    <property type="match status" value="1"/>
</dbReference>
<organism evidence="13 14">
    <name type="scientific">Weissella tructae</name>
    <dbReference type="NCBI Taxonomy" id="887702"/>
    <lineage>
        <taxon>Bacteria</taxon>
        <taxon>Bacillati</taxon>
        <taxon>Bacillota</taxon>
        <taxon>Bacilli</taxon>
        <taxon>Lactobacillales</taxon>
        <taxon>Lactobacillaceae</taxon>
        <taxon>Weissella</taxon>
    </lineage>
</organism>
<evidence type="ECO:0000259" key="11">
    <source>
        <dbReference type="Pfam" id="PF00905"/>
    </source>
</evidence>
<evidence type="ECO:0000256" key="6">
    <source>
        <dbReference type="ARBA" id="ARBA00023268"/>
    </source>
</evidence>
<evidence type="ECO:0000256" key="4">
    <source>
        <dbReference type="ARBA" id="ARBA00022679"/>
    </source>
</evidence>
<dbReference type="PANTHER" id="PTHR32282">
    <property type="entry name" value="BINDING PROTEIN TRANSPEPTIDASE, PUTATIVE-RELATED"/>
    <property type="match status" value="1"/>
</dbReference>
<keyword evidence="4" id="KW-0808">Transferase</keyword>
<dbReference type="InterPro" id="IPR012338">
    <property type="entry name" value="Beta-lactam/transpept-like"/>
</dbReference>
<evidence type="ECO:0000256" key="3">
    <source>
        <dbReference type="ARBA" id="ARBA00022676"/>
    </source>
</evidence>
<evidence type="ECO:0000256" key="8">
    <source>
        <dbReference type="ARBA" id="ARBA00049902"/>
    </source>
</evidence>
<dbReference type="Proteomes" id="UP000028491">
    <property type="component" value="Chromosome"/>
</dbReference>
<feature type="region of interest" description="Disordered" evidence="9">
    <location>
        <begin position="678"/>
        <end position="757"/>
    </location>
</feature>
<accession>A0ABM5QRW5</accession>
<feature type="compositionally biased region" description="Low complexity" evidence="9">
    <location>
        <begin position="707"/>
        <end position="718"/>
    </location>
</feature>
<dbReference type="Pfam" id="PF00905">
    <property type="entry name" value="Transpeptidase"/>
    <property type="match status" value="1"/>
</dbReference>
<keyword evidence="5" id="KW-0378">Hydrolase</keyword>
<dbReference type="EMBL" id="CP007588">
    <property type="protein sequence ID" value="AIG65548.1"/>
    <property type="molecule type" value="Genomic_DNA"/>
</dbReference>
<reference evidence="13 14" key="1">
    <citation type="journal article" date="2014" name="Genome Announc.">
        <title>Whole-Genome Sequence of Weissella ceti Strain WS08, Isolated from Diseased Rainbow Trout in Brazil.</title>
        <authorList>
            <person name="Figueiredo H.C."/>
            <person name="Leal G."/>
            <person name="Pereira F.L."/>
            <person name="Soares S.C."/>
            <person name="Dorella F.A."/>
            <person name="Carvalho A.F."/>
            <person name="Pereira U.P."/>
            <person name="Azevedo V.A."/>
        </authorList>
    </citation>
    <scope>NUCLEOTIDE SEQUENCE [LARGE SCALE GENOMIC DNA]</scope>
    <source>
        <strain evidence="13 14">WS08</strain>
    </source>
</reference>
<evidence type="ECO:0000313" key="14">
    <source>
        <dbReference type="Proteomes" id="UP000028491"/>
    </source>
</evidence>
<keyword evidence="6" id="KW-0511">Multifunctional enzyme</keyword>
<dbReference type="Pfam" id="PF00912">
    <property type="entry name" value="Transgly"/>
    <property type="match status" value="1"/>
</dbReference>
<keyword evidence="2" id="KW-0645">Protease</keyword>
<dbReference type="Gene3D" id="1.10.3810.10">
    <property type="entry name" value="Biosynthetic peptidoglycan transglycosylase-like"/>
    <property type="match status" value="1"/>
</dbReference>
<dbReference type="InterPro" id="IPR050396">
    <property type="entry name" value="Glycosyltr_51/Transpeptidase"/>
</dbReference>
<evidence type="ECO:0000256" key="5">
    <source>
        <dbReference type="ARBA" id="ARBA00022801"/>
    </source>
</evidence>
<name>A0ABM5QRW5_9LACO</name>
<evidence type="ECO:0000256" key="1">
    <source>
        <dbReference type="ARBA" id="ARBA00022645"/>
    </source>
</evidence>
<evidence type="ECO:0000256" key="9">
    <source>
        <dbReference type="SAM" id="MobiDB-lite"/>
    </source>
</evidence>
<evidence type="ECO:0000313" key="13">
    <source>
        <dbReference type="EMBL" id="AIG65548.1"/>
    </source>
</evidence>
<reference evidence="14" key="2">
    <citation type="submission" date="2014-04" db="EMBL/GenBank/DDBJ databases">
        <title>Complete genome of Weissella ceti strain WS08 isolated from diseased rainbow trout in Brazil.</title>
        <authorList>
            <person name="Figueiredo H.C.P."/>
            <person name="Leal C.A.G."/>
            <person name="Pereira F.L."/>
            <person name="Soares S.C."/>
            <person name="Dorella F.A."/>
            <person name="Carvalho A.F."/>
            <person name="Pereira U.P."/>
            <person name="Azevedo V.A.C."/>
        </authorList>
    </citation>
    <scope>NUCLEOTIDE SEQUENCE [LARGE SCALE GENOMIC DNA]</scope>
    <source>
        <strain evidence="14">WS08</strain>
    </source>
</reference>
<dbReference type="InterPro" id="IPR001460">
    <property type="entry name" value="PCN-bd_Tpept"/>
</dbReference>
<comment type="catalytic activity">
    <reaction evidence="7">
        <text>Preferential cleavage: (Ac)2-L-Lys-D-Ala-|-D-Ala. Also transpeptidation of peptidyl-alanyl moieties that are N-acyl substituents of D-alanine.</text>
        <dbReference type="EC" id="3.4.16.4"/>
    </reaction>
</comment>
<dbReference type="InterPro" id="IPR023346">
    <property type="entry name" value="Lysozyme-like_dom_sf"/>
</dbReference>
<dbReference type="SUPFAM" id="SSF56601">
    <property type="entry name" value="beta-lactamase/transpeptidase-like"/>
    <property type="match status" value="1"/>
</dbReference>
<protein>
    <submittedName>
        <fullName evidence="13">Peptidoglycan glycosyltransferase</fullName>
    </submittedName>
</protein>
<keyword evidence="10" id="KW-0472">Membrane</keyword>
<evidence type="ECO:0000256" key="7">
    <source>
        <dbReference type="ARBA" id="ARBA00034000"/>
    </source>
</evidence>
<feature type="transmembrane region" description="Helical" evidence="10">
    <location>
        <begin position="36"/>
        <end position="59"/>
    </location>
</feature>
<keyword evidence="3" id="KW-0328">Glycosyltransferase</keyword>
<dbReference type="InterPro" id="IPR001264">
    <property type="entry name" value="Glyco_trans_51"/>
</dbReference>
<dbReference type="PANTHER" id="PTHR32282:SF29">
    <property type="entry name" value="PENICILLIN-BINDING PROTEIN 1A"/>
    <property type="match status" value="1"/>
</dbReference>
<keyword evidence="14" id="KW-1185">Reference proteome</keyword>
<proteinExistence type="predicted"/>
<feature type="compositionally biased region" description="Polar residues" evidence="9">
    <location>
        <begin position="734"/>
        <end position="757"/>
    </location>
</feature>
<keyword evidence="10" id="KW-0812">Transmembrane</keyword>
<dbReference type="Gene3D" id="3.40.710.10">
    <property type="entry name" value="DD-peptidase/beta-lactamase superfamily"/>
    <property type="match status" value="1"/>
</dbReference>
<evidence type="ECO:0000256" key="2">
    <source>
        <dbReference type="ARBA" id="ARBA00022670"/>
    </source>
</evidence>
<sequence length="757" mass="82329">MADEQSRMKRTKKSSAKKQKKTQTGSRPKRILRNTLLIGSAVAVIGMAAGGAMFTYYAATAPQISDSALRGTSQTQLLDSEGRVFYTTGNQTRQVATTSELPKEMRDAVVAIEDRRFYQHHGVDPRRIMGATFANLVGSSLGLQGGSTLTQQLVKLTVFSTATSDQTIKRKAQEAYLATKVEKEYSKDDILTLYMNKVYMGNGVYGMKTAAKYYYGKDVEKLTTPEIALLAGLPQSPSGYDPYTNPEGATKRRNDVLRAMATYGTISEKQADEYTKIPVTKGLTDSHPETEASIENAKVSDAYITSTLNELTRLGYEPARDGLKVQTNLNAKIQERAYQVANGDDYVLWPNDDVQVGLTVTDPNTGGVMAQIGGRKSDHVFGLNRATQKSRSTGSNAKPLIDFGPAVEYLNWPTYRALDDKEYTYPGTNIPVNNWDNKFDGPMTMRQALAQSRNIPAIETFEEVGPQNASKFLSNLGIDLKAEDMVAGNAIGFDASSEQTAAAFSAFSNGGQFFKPTYVSSIQDQAGVTKEFEPKGSSAMASSTSFMMNSMLQSVISDSYASIIATPAYAQAGKTGVVGYDSDIDVPDGAASDSWFTGFTKSATISTWVGYDQPNVPGHYLSRGEEQYLPLRTYSALMNYIMSGEVLKETDSSQWEMPATVRSVMKYGKQEYEVVGGTFNDPGLNVAPVESSTQTSKNRRSSKRESSASSVQESSSSETSKKEESVSESKPESQTVSSEAPANQPAEKQSTTTPAEN</sequence>
<keyword evidence="1" id="KW-0121">Carboxypeptidase</keyword>
<feature type="compositionally biased region" description="Basic residues" evidence="9">
    <location>
        <begin position="8"/>
        <end position="29"/>
    </location>
</feature>
<gene>
    <name evidence="13" type="ORF">WS08_0609</name>
</gene>
<feature type="domain" description="Glycosyl transferase family 51" evidence="12">
    <location>
        <begin position="83"/>
        <end position="260"/>
    </location>
</feature>
<evidence type="ECO:0000259" key="12">
    <source>
        <dbReference type="Pfam" id="PF00912"/>
    </source>
</evidence>
<comment type="catalytic activity">
    <reaction evidence="8">
        <text>[GlcNAc-(1-&gt;4)-Mur2Ac(oyl-L-Ala-gamma-D-Glu-L-Lys-D-Ala-D-Ala)](n)-di-trans,octa-cis-undecaprenyl diphosphate + beta-D-GlcNAc-(1-&gt;4)-Mur2Ac(oyl-L-Ala-gamma-D-Glu-L-Lys-D-Ala-D-Ala)-di-trans,octa-cis-undecaprenyl diphosphate = [GlcNAc-(1-&gt;4)-Mur2Ac(oyl-L-Ala-gamma-D-Glu-L-Lys-D-Ala-D-Ala)](n+1)-di-trans,octa-cis-undecaprenyl diphosphate + di-trans,octa-cis-undecaprenyl diphosphate + H(+)</text>
        <dbReference type="Rhea" id="RHEA:23708"/>
        <dbReference type="Rhea" id="RHEA-COMP:9602"/>
        <dbReference type="Rhea" id="RHEA-COMP:9603"/>
        <dbReference type="ChEBI" id="CHEBI:15378"/>
        <dbReference type="ChEBI" id="CHEBI:58405"/>
        <dbReference type="ChEBI" id="CHEBI:60033"/>
        <dbReference type="ChEBI" id="CHEBI:78435"/>
        <dbReference type="EC" id="2.4.99.28"/>
    </reaction>
</comment>
<dbReference type="InterPro" id="IPR036950">
    <property type="entry name" value="PBP_transglycosylase"/>
</dbReference>
<dbReference type="RefSeq" id="WP_009765292.1">
    <property type="nucleotide sequence ID" value="NZ_CP007588.1"/>
</dbReference>
<keyword evidence="10" id="KW-1133">Transmembrane helix</keyword>
<feature type="region of interest" description="Disordered" evidence="9">
    <location>
        <begin position="1"/>
        <end position="29"/>
    </location>
</feature>
<feature type="compositionally biased region" description="Basic and acidic residues" evidence="9">
    <location>
        <begin position="719"/>
        <end position="731"/>
    </location>
</feature>